<feature type="transmembrane region" description="Helical" evidence="9">
    <location>
        <begin position="57"/>
        <end position="81"/>
    </location>
</feature>
<keyword evidence="6 11" id="KW-0418">Kinase</keyword>
<comment type="caution">
    <text evidence="11">The sequence shown here is derived from an EMBL/GenBank/DDBJ whole genome shotgun (WGS) entry which is preliminary data.</text>
</comment>
<dbReference type="InterPro" id="IPR011712">
    <property type="entry name" value="Sig_transdc_His_kin_sub3_dim/P"/>
</dbReference>
<dbReference type="Gene3D" id="1.20.5.1930">
    <property type="match status" value="1"/>
</dbReference>
<dbReference type="GO" id="GO:0016301">
    <property type="term" value="F:kinase activity"/>
    <property type="evidence" value="ECO:0007669"/>
    <property type="project" value="UniProtKB-KW"/>
</dbReference>
<organism evidence="11 12">
    <name type="scientific">Kribbella hippodromi</name>
    <dbReference type="NCBI Taxonomy" id="434347"/>
    <lineage>
        <taxon>Bacteria</taxon>
        <taxon>Bacillati</taxon>
        <taxon>Actinomycetota</taxon>
        <taxon>Actinomycetes</taxon>
        <taxon>Propionibacteriales</taxon>
        <taxon>Kribbellaceae</taxon>
        <taxon>Kribbella</taxon>
    </lineage>
</organism>
<dbReference type="InterPro" id="IPR003594">
    <property type="entry name" value="HATPase_dom"/>
</dbReference>
<dbReference type="SUPFAM" id="SSF55874">
    <property type="entry name" value="ATPase domain of HSP90 chaperone/DNA topoisomerase II/histidine kinase"/>
    <property type="match status" value="1"/>
</dbReference>
<dbReference type="CDD" id="cd16917">
    <property type="entry name" value="HATPase_UhpB-NarQ-NarX-like"/>
    <property type="match status" value="1"/>
</dbReference>
<reference evidence="12" key="1">
    <citation type="journal article" date="2019" name="Int. J. Syst. Evol. Microbiol.">
        <title>The Global Catalogue of Microorganisms (GCM) 10K type strain sequencing project: providing services to taxonomists for standard genome sequencing and annotation.</title>
        <authorList>
            <consortium name="The Broad Institute Genomics Platform"/>
            <consortium name="The Broad Institute Genome Sequencing Center for Infectious Disease"/>
            <person name="Wu L."/>
            <person name="Ma J."/>
        </authorList>
    </citation>
    <scope>NUCLEOTIDE SEQUENCE [LARGE SCALE GENOMIC DNA]</scope>
    <source>
        <strain evidence="12">JCM 15572</strain>
    </source>
</reference>
<evidence type="ECO:0000256" key="8">
    <source>
        <dbReference type="ARBA" id="ARBA00023012"/>
    </source>
</evidence>
<proteinExistence type="predicted"/>
<evidence type="ECO:0000256" key="6">
    <source>
        <dbReference type="ARBA" id="ARBA00022777"/>
    </source>
</evidence>
<dbReference type="SMART" id="SM00387">
    <property type="entry name" value="HATPase_c"/>
    <property type="match status" value="1"/>
</dbReference>
<evidence type="ECO:0000256" key="4">
    <source>
        <dbReference type="ARBA" id="ARBA00022679"/>
    </source>
</evidence>
<keyword evidence="4" id="KW-0808">Transferase</keyword>
<keyword evidence="9" id="KW-0812">Transmembrane</keyword>
<sequence>MECGARVRSGELPSEWWSLLYRLGLPVCRKMVDMLTKILSRGGPAAGYLAIRVLKSITLLAAIPISLLLGWIIPGATAGLVRLANSERYRAAKYLGRGEPDLLPPAQRRLPGDVVTLFRDQSFKLSLRCLLMPLVMVPELALTAIAVIGAPAAILGMVLWPIQPGQFSLMGVGVDSWTEALTNGLAQILTSLALLYWVLPAVARAHAGTVLSLLAPTPEQLETTRLEQRVEELTKSRAGAVDSHGAELRRIERDLHDGTQAQLVSLAMRIGIAKQTMADDPEKAAKLLDDARDGAEQAMTELRGVLRTMYPPILADRGLVGAVSALAARCPLPVQLRIGELGEVPAAVEAAAYFVVAESLTNVTKHSAAGHVDVQLERRGQELFLSVVDDGIGGARISEQADLLGRGSGLHGMLHRVQAIDGQMELRSPIGGPTTVEVILPCG</sequence>
<evidence type="ECO:0000256" key="2">
    <source>
        <dbReference type="ARBA" id="ARBA00012438"/>
    </source>
</evidence>
<dbReference type="Proteomes" id="UP001501705">
    <property type="component" value="Unassembled WGS sequence"/>
</dbReference>
<protein>
    <recommendedName>
        <fullName evidence="2">histidine kinase</fullName>
        <ecNumber evidence="2">2.7.13.3</ecNumber>
    </recommendedName>
</protein>
<dbReference type="PANTHER" id="PTHR24421:SF10">
    <property type="entry name" value="NITRATE_NITRITE SENSOR PROTEIN NARQ"/>
    <property type="match status" value="1"/>
</dbReference>
<feature type="transmembrane region" description="Helical" evidence="9">
    <location>
        <begin position="180"/>
        <end position="199"/>
    </location>
</feature>
<evidence type="ECO:0000313" key="12">
    <source>
        <dbReference type="Proteomes" id="UP001501705"/>
    </source>
</evidence>
<name>A0ABP4NA86_9ACTN</name>
<dbReference type="PANTHER" id="PTHR24421">
    <property type="entry name" value="NITRATE/NITRITE SENSOR PROTEIN NARX-RELATED"/>
    <property type="match status" value="1"/>
</dbReference>
<evidence type="ECO:0000259" key="10">
    <source>
        <dbReference type="SMART" id="SM00387"/>
    </source>
</evidence>
<dbReference type="InterPro" id="IPR050482">
    <property type="entry name" value="Sensor_HK_TwoCompSys"/>
</dbReference>
<keyword evidence="12" id="KW-1185">Reference proteome</keyword>
<evidence type="ECO:0000256" key="3">
    <source>
        <dbReference type="ARBA" id="ARBA00022553"/>
    </source>
</evidence>
<evidence type="ECO:0000256" key="7">
    <source>
        <dbReference type="ARBA" id="ARBA00022840"/>
    </source>
</evidence>
<dbReference type="InterPro" id="IPR036890">
    <property type="entry name" value="HATPase_C_sf"/>
</dbReference>
<keyword evidence="7" id="KW-0067">ATP-binding</keyword>
<evidence type="ECO:0000313" key="11">
    <source>
        <dbReference type="EMBL" id="GAA1557021.1"/>
    </source>
</evidence>
<dbReference type="Gene3D" id="3.30.565.10">
    <property type="entry name" value="Histidine kinase-like ATPase, C-terminal domain"/>
    <property type="match status" value="1"/>
</dbReference>
<evidence type="ECO:0000256" key="9">
    <source>
        <dbReference type="SAM" id="Phobius"/>
    </source>
</evidence>
<keyword evidence="5" id="KW-0547">Nucleotide-binding</keyword>
<feature type="transmembrane region" description="Helical" evidence="9">
    <location>
        <begin position="129"/>
        <end position="160"/>
    </location>
</feature>
<keyword evidence="9" id="KW-0472">Membrane</keyword>
<dbReference type="EC" id="2.7.13.3" evidence="2"/>
<dbReference type="Pfam" id="PF02518">
    <property type="entry name" value="HATPase_c"/>
    <property type="match status" value="1"/>
</dbReference>
<dbReference type="Pfam" id="PF07730">
    <property type="entry name" value="HisKA_3"/>
    <property type="match status" value="1"/>
</dbReference>
<dbReference type="EMBL" id="BAAAPH010000003">
    <property type="protein sequence ID" value="GAA1557021.1"/>
    <property type="molecule type" value="Genomic_DNA"/>
</dbReference>
<evidence type="ECO:0000256" key="5">
    <source>
        <dbReference type="ARBA" id="ARBA00022741"/>
    </source>
</evidence>
<comment type="catalytic activity">
    <reaction evidence="1">
        <text>ATP + protein L-histidine = ADP + protein N-phospho-L-histidine.</text>
        <dbReference type="EC" id="2.7.13.3"/>
    </reaction>
</comment>
<gene>
    <name evidence="11" type="ORF">GCM10009804_12310</name>
</gene>
<keyword evidence="8" id="KW-0902">Two-component regulatory system</keyword>
<keyword evidence="3" id="KW-0597">Phosphoprotein</keyword>
<keyword evidence="9" id="KW-1133">Transmembrane helix</keyword>
<evidence type="ECO:0000256" key="1">
    <source>
        <dbReference type="ARBA" id="ARBA00000085"/>
    </source>
</evidence>
<accession>A0ABP4NA86</accession>
<feature type="domain" description="Histidine kinase/HSP90-like ATPase" evidence="10">
    <location>
        <begin position="347"/>
        <end position="443"/>
    </location>
</feature>